<accession>A0A6B0UWL2</accession>
<sequence>MFFLFIIFLVFYTSHILFMDLSYSQHPYIKIFFRFSGFFTSLYYICLAPHPHTHKSLSHISLHHSRITLSNVTLSNIYINCYTFLTSLASHTHSHYPQTMDRRFDFARFRPVSRITFLCPSILDRIEQYIKLFGWQKERKQNWKVVTSSSVSI</sequence>
<reference evidence="1" key="1">
    <citation type="submission" date="2019-12" db="EMBL/GenBank/DDBJ databases">
        <title>An insight into the sialome of adult female Ixodes ricinus ticks feeding for 6 days.</title>
        <authorList>
            <person name="Perner J."/>
            <person name="Ribeiro J.M.C."/>
        </authorList>
    </citation>
    <scope>NUCLEOTIDE SEQUENCE</scope>
    <source>
        <strain evidence="1">Semi-engorged</strain>
        <tissue evidence="1">Salivary glands</tissue>
    </source>
</reference>
<dbReference type="EMBL" id="GIFC01011821">
    <property type="protein sequence ID" value="MXU93904.1"/>
    <property type="molecule type" value="Transcribed_RNA"/>
</dbReference>
<protein>
    <submittedName>
        <fullName evidence="1">Putative secreted protein</fullName>
    </submittedName>
</protein>
<dbReference type="AlphaFoldDB" id="A0A6B0UWL2"/>
<organism evidence="1">
    <name type="scientific">Ixodes ricinus</name>
    <name type="common">Common tick</name>
    <name type="synonym">Acarus ricinus</name>
    <dbReference type="NCBI Taxonomy" id="34613"/>
    <lineage>
        <taxon>Eukaryota</taxon>
        <taxon>Metazoa</taxon>
        <taxon>Ecdysozoa</taxon>
        <taxon>Arthropoda</taxon>
        <taxon>Chelicerata</taxon>
        <taxon>Arachnida</taxon>
        <taxon>Acari</taxon>
        <taxon>Parasitiformes</taxon>
        <taxon>Ixodida</taxon>
        <taxon>Ixodoidea</taxon>
        <taxon>Ixodidae</taxon>
        <taxon>Ixodinae</taxon>
        <taxon>Ixodes</taxon>
    </lineage>
</organism>
<name>A0A6B0UWL2_IXORI</name>
<evidence type="ECO:0000313" key="1">
    <source>
        <dbReference type="EMBL" id="MXU93904.1"/>
    </source>
</evidence>
<proteinExistence type="predicted"/>